<evidence type="ECO:0000313" key="2">
    <source>
        <dbReference type="Proteomes" id="UP000824087"/>
    </source>
</evidence>
<name>A0A9D1HW07_9BACT</name>
<gene>
    <name evidence="1" type="ORF">IAD49_03705</name>
</gene>
<organism evidence="1 2">
    <name type="scientific">Candidatus Fimihabitans intestinipullorum</name>
    <dbReference type="NCBI Taxonomy" id="2840820"/>
    <lineage>
        <taxon>Bacteria</taxon>
        <taxon>Bacillati</taxon>
        <taxon>Mycoplasmatota</taxon>
        <taxon>Mycoplasmatota incertae sedis</taxon>
        <taxon>Candidatus Fimihabitans</taxon>
    </lineage>
</organism>
<proteinExistence type="predicted"/>
<evidence type="ECO:0000313" key="1">
    <source>
        <dbReference type="EMBL" id="HIU22668.1"/>
    </source>
</evidence>
<accession>A0A9D1HW07</accession>
<comment type="caution">
    <text evidence="1">The sequence shown here is derived from an EMBL/GenBank/DDBJ whole genome shotgun (WGS) entry which is preliminary data.</text>
</comment>
<dbReference type="Proteomes" id="UP000824087">
    <property type="component" value="Unassembled WGS sequence"/>
</dbReference>
<sequence length="256" mass="29615">MQEFARLNFSAGSYRLLWELVSQNKTENYSTIRLQAVITVTNNYISWDRGNARIYDDSFGLSRTYYRGDNVVRDITRNIWHDSNGKKTVYIDGSIDTTFMFNGTCGGNITLPDIPRNATCTSSPDLIVNGKKTKHDLYFNNPGNYWLRIEYVWSNTVQIGKNMGQGTHHTITFTQGELMKLYKRDNFILRTVTHSNGSYNSMIGYTDKEGKTTHQGVVRVYKNNSWKKGLFFVYKNKKWNLATVNIYKNKKWNGGK</sequence>
<dbReference type="EMBL" id="DVML01000022">
    <property type="protein sequence ID" value="HIU22668.1"/>
    <property type="molecule type" value="Genomic_DNA"/>
</dbReference>
<dbReference type="AlphaFoldDB" id="A0A9D1HW07"/>
<reference evidence="1" key="1">
    <citation type="submission" date="2020-10" db="EMBL/GenBank/DDBJ databases">
        <authorList>
            <person name="Gilroy R."/>
        </authorList>
    </citation>
    <scope>NUCLEOTIDE SEQUENCE</scope>
    <source>
        <strain evidence="1">CHK197-8231</strain>
    </source>
</reference>
<protein>
    <submittedName>
        <fullName evidence="1">Uncharacterized protein</fullName>
    </submittedName>
</protein>
<reference evidence="1" key="2">
    <citation type="journal article" date="2021" name="PeerJ">
        <title>Extensive microbial diversity within the chicken gut microbiome revealed by metagenomics and culture.</title>
        <authorList>
            <person name="Gilroy R."/>
            <person name="Ravi A."/>
            <person name="Getino M."/>
            <person name="Pursley I."/>
            <person name="Horton D.L."/>
            <person name="Alikhan N.F."/>
            <person name="Baker D."/>
            <person name="Gharbi K."/>
            <person name="Hall N."/>
            <person name="Watson M."/>
            <person name="Adriaenssens E.M."/>
            <person name="Foster-Nyarko E."/>
            <person name="Jarju S."/>
            <person name="Secka A."/>
            <person name="Antonio M."/>
            <person name="Oren A."/>
            <person name="Chaudhuri R.R."/>
            <person name="La Ragione R."/>
            <person name="Hildebrand F."/>
            <person name="Pallen M.J."/>
        </authorList>
    </citation>
    <scope>NUCLEOTIDE SEQUENCE</scope>
    <source>
        <strain evidence="1">CHK197-8231</strain>
    </source>
</reference>